<accession>A0A543DPT0</accession>
<dbReference type="PANTHER" id="PTHR30290">
    <property type="entry name" value="PERIPLASMIC BINDING COMPONENT OF ABC TRANSPORTER"/>
    <property type="match status" value="1"/>
</dbReference>
<feature type="signal peptide" evidence="1">
    <location>
        <begin position="1"/>
        <end position="24"/>
    </location>
</feature>
<sequence length="527" mass="56735">MNRTTRALAAVLGAAMLVITGCGGGAGSGASTATELVTTQGVPAAPTGTLRYATWQETPSFDPPRTTTQNGPVIFPVYDTLTSMDENFDVVPWLATGWSQPDPSTWRFTLRDDVVFHDGSRFDAETVKLNLERAKTVTGGPYTNIYAPIAEVTVLDPVTVDVAFSVPSPNFPYSMATVAGAMVSPKAVQDGTDLTRNPAGSGGWIWEAGEHREGAQHVFRANPDYWNRDAVKAETVEVKIIQEDNARLNATQSGQADVMATLQPGQIEAAESAGLRTLSDFTITASFLIMDREGSLVPAFAEPKVREAVGYLLDREAYNMAVLAGKGESASGGFAAPGSTWYDPELESLRQADVDKARQLLAEAGYPQGFSFQVGNQPVIKTVNETVAQLLADGGITMEIVDVGQGQYTAEVRKGHFPAGYFVPTSIDIDQWWTRTVSNAGIYNPFDLTDLADLDARYAEGAALSDPPARKAVFDELQRATVERGVLFPLSQIPRSAGLRSTVHASQQPVFAPEDIAPRPFHLWAEQ</sequence>
<keyword evidence="4" id="KW-1185">Reference proteome</keyword>
<dbReference type="SUPFAM" id="SSF53850">
    <property type="entry name" value="Periplasmic binding protein-like II"/>
    <property type="match status" value="1"/>
</dbReference>
<dbReference type="GO" id="GO:1904680">
    <property type="term" value="F:peptide transmembrane transporter activity"/>
    <property type="evidence" value="ECO:0007669"/>
    <property type="project" value="TreeGrafter"/>
</dbReference>
<feature type="domain" description="Solute-binding protein family 5" evidence="2">
    <location>
        <begin position="90"/>
        <end position="419"/>
    </location>
</feature>
<dbReference type="Pfam" id="PF00496">
    <property type="entry name" value="SBP_bac_5"/>
    <property type="match status" value="1"/>
</dbReference>
<dbReference type="RefSeq" id="WP_142055399.1">
    <property type="nucleotide sequence ID" value="NZ_VFPA01000002.1"/>
</dbReference>
<feature type="chain" id="PRO_5039413555" evidence="1">
    <location>
        <begin position="25"/>
        <end position="527"/>
    </location>
</feature>
<organism evidence="3 4">
    <name type="scientific">Pseudonocardia kunmingensis</name>
    <dbReference type="NCBI Taxonomy" id="630975"/>
    <lineage>
        <taxon>Bacteria</taxon>
        <taxon>Bacillati</taxon>
        <taxon>Actinomycetota</taxon>
        <taxon>Actinomycetes</taxon>
        <taxon>Pseudonocardiales</taxon>
        <taxon>Pseudonocardiaceae</taxon>
        <taxon>Pseudonocardia</taxon>
    </lineage>
</organism>
<evidence type="ECO:0000259" key="2">
    <source>
        <dbReference type="Pfam" id="PF00496"/>
    </source>
</evidence>
<dbReference type="InterPro" id="IPR039424">
    <property type="entry name" value="SBP_5"/>
</dbReference>
<dbReference type="Gene3D" id="3.40.190.10">
    <property type="entry name" value="Periplasmic binding protein-like II"/>
    <property type="match status" value="1"/>
</dbReference>
<gene>
    <name evidence="3" type="ORF">FB558_3889</name>
</gene>
<evidence type="ECO:0000313" key="4">
    <source>
        <dbReference type="Proteomes" id="UP000315677"/>
    </source>
</evidence>
<protein>
    <submittedName>
        <fullName evidence="3">Peptide/nickel transport system substrate-binding protein</fullName>
    </submittedName>
</protein>
<dbReference type="GO" id="GO:0015833">
    <property type="term" value="P:peptide transport"/>
    <property type="evidence" value="ECO:0007669"/>
    <property type="project" value="TreeGrafter"/>
</dbReference>
<dbReference type="Proteomes" id="UP000315677">
    <property type="component" value="Unassembled WGS sequence"/>
</dbReference>
<evidence type="ECO:0000256" key="1">
    <source>
        <dbReference type="SAM" id="SignalP"/>
    </source>
</evidence>
<dbReference type="EMBL" id="VFPA01000002">
    <property type="protein sequence ID" value="TQM11330.1"/>
    <property type="molecule type" value="Genomic_DNA"/>
</dbReference>
<reference evidence="3 4" key="1">
    <citation type="submission" date="2019-06" db="EMBL/GenBank/DDBJ databases">
        <title>Sequencing the genomes of 1000 actinobacteria strains.</title>
        <authorList>
            <person name="Klenk H.-P."/>
        </authorList>
    </citation>
    <scope>NUCLEOTIDE SEQUENCE [LARGE SCALE GENOMIC DNA]</scope>
    <source>
        <strain evidence="3 4">DSM 45301</strain>
    </source>
</reference>
<dbReference type="Gene3D" id="3.10.105.10">
    <property type="entry name" value="Dipeptide-binding Protein, Domain 3"/>
    <property type="match status" value="1"/>
</dbReference>
<dbReference type="PROSITE" id="PS51257">
    <property type="entry name" value="PROKAR_LIPOPROTEIN"/>
    <property type="match status" value="1"/>
</dbReference>
<dbReference type="InterPro" id="IPR000914">
    <property type="entry name" value="SBP_5_dom"/>
</dbReference>
<comment type="caution">
    <text evidence="3">The sequence shown here is derived from an EMBL/GenBank/DDBJ whole genome shotgun (WGS) entry which is preliminary data.</text>
</comment>
<dbReference type="OrthoDB" id="9803988at2"/>
<proteinExistence type="predicted"/>
<keyword evidence="1" id="KW-0732">Signal</keyword>
<evidence type="ECO:0000313" key="3">
    <source>
        <dbReference type="EMBL" id="TQM11330.1"/>
    </source>
</evidence>
<name>A0A543DPT0_9PSEU</name>
<dbReference type="AlphaFoldDB" id="A0A543DPT0"/>